<accession>A0A8B6HFF6</accession>
<proteinExistence type="predicted"/>
<dbReference type="PANTHER" id="PTHR34833:SF1">
    <property type="entry name" value="GENE, 17359-RELATED"/>
    <property type="match status" value="1"/>
</dbReference>
<organism evidence="1 2">
    <name type="scientific">Mytilus galloprovincialis</name>
    <name type="common">Mediterranean mussel</name>
    <dbReference type="NCBI Taxonomy" id="29158"/>
    <lineage>
        <taxon>Eukaryota</taxon>
        <taxon>Metazoa</taxon>
        <taxon>Spiralia</taxon>
        <taxon>Lophotrochozoa</taxon>
        <taxon>Mollusca</taxon>
        <taxon>Bivalvia</taxon>
        <taxon>Autobranchia</taxon>
        <taxon>Pteriomorphia</taxon>
        <taxon>Mytilida</taxon>
        <taxon>Mytiloidea</taxon>
        <taxon>Mytilidae</taxon>
        <taxon>Mytilinae</taxon>
        <taxon>Mytilus</taxon>
    </lineage>
</organism>
<dbReference type="EMBL" id="UYJE01009991">
    <property type="protein sequence ID" value="VDI78623.1"/>
    <property type="molecule type" value="Genomic_DNA"/>
</dbReference>
<protein>
    <submittedName>
        <fullName evidence="1">Uncharacterized protein</fullName>
    </submittedName>
</protein>
<dbReference type="Proteomes" id="UP000596742">
    <property type="component" value="Unassembled WGS sequence"/>
</dbReference>
<dbReference type="OrthoDB" id="6140842at2759"/>
<keyword evidence="2" id="KW-1185">Reference proteome</keyword>
<name>A0A8B6HFF6_MYTGA</name>
<evidence type="ECO:0000313" key="2">
    <source>
        <dbReference type="Proteomes" id="UP000596742"/>
    </source>
</evidence>
<sequence>MPTEQDLYNVIDSNEPWKGRMLFTGPDATKDHLMTVNQEHRQVGIGTMSREGTSETDYLWRPATGTPFHRPRTSKVGEVGWGIPNSTDWKVSRTGKQIMLGEFRQACEDRHSHLYQNAWFPGPRDEVPESTDAALIMNVYRPKTTEQHHTGSYWSTRRNRRTPSATRITSFYTTPTAMHTTNTYPTRIPSASRTTNFYSHHNYYKRSLYQEGTTPCGMEL</sequence>
<dbReference type="Pfam" id="PF15123">
    <property type="entry name" value="DUF4562"/>
    <property type="match status" value="1"/>
</dbReference>
<dbReference type="AlphaFoldDB" id="A0A8B6HFF6"/>
<reference evidence="1" key="1">
    <citation type="submission" date="2018-11" db="EMBL/GenBank/DDBJ databases">
        <authorList>
            <person name="Alioto T."/>
            <person name="Alioto T."/>
        </authorList>
    </citation>
    <scope>NUCLEOTIDE SEQUENCE</scope>
</reference>
<dbReference type="InterPro" id="IPR027814">
    <property type="entry name" value="DUF4562"/>
</dbReference>
<gene>
    <name evidence="1" type="ORF">MGAL_10B079534</name>
</gene>
<dbReference type="PANTHER" id="PTHR34833">
    <property type="entry name" value="GENE, 17359-RELATED"/>
    <property type="match status" value="1"/>
</dbReference>
<comment type="caution">
    <text evidence="1">The sequence shown here is derived from an EMBL/GenBank/DDBJ whole genome shotgun (WGS) entry which is preliminary data.</text>
</comment>
<evidence type="ECO:0000313" key="1">
    <source>
        <dbReference type="EMBL" id="VDI78623.1"/>
    </source>
</evidence>